<sequence length="458" mass="52247">MLRCVVALRCVRCVIFVIVVKCFVYEGSIWTCWDGVFTSDGKMEYVQSLSEIVLLLSIANELRKAINYTREHPRRTPRRWWIRPANEDRDGKGFFETDYHLLRNRDPEYFLKSVRMSPQCFDLLLEKVGGRLQKFSFRKPISPECRLFMTLMYLAHGSSVYVTSRLFRMGVSTVRMIVQEVCDVLWRTLVTEYMPEVSENDWKKYSQEFNDVWNFPNCCGSIDGKHVAIQCPPNSGSLFYNYKQFHSINLMGVCDASYNFIAVDIGGYGGNSDGGILASSEFGRRLLNNQLNLPAPCQLPNSSEILPHFIVGDAAYPLKNNLFRPYPGSNLPAQQETFNNRLSRARRTIENAFGILVARWRILKNTLIMFPSSAETIVKACVILHNFVKRHSSTEYCPAGFVDRLDNAGNIVEPGEWRTLVEPLSSIPASSIQKGNNAGRSAIQNRDVLAKYVMEHPI</sequence>
<comment type="cofactor">
    <cofactor evidence="1">
        <name>a divalent metal cation</name>
        <dbReference type="ChEBI" id="CHEBI:60240"/>
    </cofactor>
</comment>
<dbReference type="PANTHER" id="PTHR22930">
    <property type="match status" value="1"/>
</dbReference>
<dbReference type="InterPro" id="IPR045249">
    <property type="entry name" value="HARBI1-like"/>
</dbReference>
<evidence type="ECO:0000256" key="5">
    <source>
        <dbReference type="ARBA" id="ARBA00022723"/>
    </source>
</evidence>
<proteinExistence type="inferred from homology"/>
<comment type="subcellular location">
    <subcellularLocation>
        <location evidence="2">Nucleus</location>
    </subcellularLocation>
</comment>
<evidence type="ECO:0000256" key="7">
    <source>
        <dbReference type="ARBA" id="ARBA00023242"/>
    </source>
</evidence>
<comment type="similarity">
    <text evidence="3">Belongs to the HARBI1 family.</text>
</comment>
<evidence type="ECO:0000313" key="10">
    <source>
        <dbReference type="Proteomes" id="UP000069940"/>
    </source>
</evidence>
<keyword evidence="7" id="KW-0539">Nucleus</keyword>
<evidence type="ECO:0000256" key="6">
    <source>
        <dbReference type="ARBA" id="ARBA00022801"/>
    </source>
</evidence>
<dbReference type="Proteomes" id="UP000069940">
    <property type="component" value="Unassembled WGS sequence"/>
</dbReference>
<dbReference type="Pfam" id="PF13359">
    <property type="entry name" value="DDE_Tnp_4"/>
    <property type="match status" value="1"/>
</dbReference>
<keyword evidence="10" id="KW-1185">Reference proteome</keyword>
<dbReference type="InterPro" id="IPR027806">
    <property type="entry name" value="HARBI1_dom"/>
</dbReference>
<reference evidence="9" key="2">
    <citation type="submission" date="2025-05" db="UniProtKB">
        <authorList>
            <consortium name="EnsemblMetazoa"/>
        </authorList>
    </citation>
    <scope>IDENTIFICATION</scope>
    <source>
        <strain evidence="9">Foshan</strain>
    </source>
</reference>
<dbReference type="RefSeq" id="XP_062707422.1">
    <property type="nucleotide sequence ID" value="XM_062851438.1"/>
</dbReference>
<dbReference type="PANTHER" id="PTHR22930:SF269">
    <property type="entry name" value="NUCLEASE HARBI1-LIKE PROTEIN"/>
    <property type="match status" value="1"/>
</dbReference>
<keyword evidence="4" id="KW-0540">Nuclease</keyword>
<accession>A0ABM1ZD91</accession>
<evidence type="ECO:0000259" key="8">
    <source>
        <dbReference type="Pfam" id="PF13359"/>
    </source>
</evidence>
<keyword evidence="6" id="KW-0378">Hydrolase</keyword>
<keyword evidence="5" id="KW-0479">Metal-binding</keyword>
<evidence type="ECO:0000256" key="3">
    <source>
        <dbReference type="ARBA" id="ARBA00006958"/>
    </source>
</evidence>
<evidence type="ECO:0000256" key="2">
    <source>
        <dbReference type="ARBA" id="ARBA00004123"/>
    </source>
</evidence>
<reference evidence="10" key="1">
    <citation type="journal article" date="2015" name="Proc. Natl. Acad. Sci. U.S.A.">
        <title>Genome sequence of the Asian Tiger mosquito, Aedes albopictus, reveals insights into its biology, genetics, and evolution.</title>
        <authorList>
            <person name="Chen X.G."/>
            <person name="Jiang X."/>
            <person name="Gu J."/>
            <person name="Xu M."/>
            <person name="Wu Y."/>
            <person name="Deng Y."/>
            <person name="Zhang C."/>
            <person name="Bonizzoni M."/>
            <person name="Dermauw W."/>
            <person name="Vontas J."/>
            <person name="Armbruster P."/>
            <person name="Huang X."/>
            <person name="Yang Y."/>
            <person name="Zhang H."/>
            <person name="He W."/>
            <person name="Peng H."/>
            <person name="Liu Y."/>
            <person name="Wu K."/>
            <person name="Chen J."/>
            <person name="Lirakis M."/>
            <person name="Topalis P."/>
            <person name="Van Leeuwen T."/>
            <person name="Hall A.B."/>
            <person name="Jiang X."/>
            <person name="Thorpe C."/>
            <person name="Mueller R.L."/>
            <person name="Sun C."/>
            <person name="Waterhouse R.M."/>
            <person name="Yan G."/>
            <person name="Tu Z.J."/>
            <person name="Fang X."/>
            <person name="James A.A."/>
        </authorList>
    </citation>
    <scope>NUCLEOTIDE SEQUENCE [LARGE SCALE GENOMIC DNA]</scope>
    <source>
        <strain evidence="10">Foshan</strain>
    </source>
</reference>
<name>A0ABM1ZD91_AEDAL</name>
<evidence type="ECO:0000256" key="4">
    <source>
        <dbReference type="ARBA" id="ARBA00022722"/>
    </source>
</evidence>
<dbReference type="GeneID" id="109417501"/>
<protein>
    <recommendedName>
        <fullName evidence="8">DDE Tnp4 domain-containing protein</fullName>
    </recommendedName>
</protein>
<organism evidence="9 10">
    <name type="scientific">Aedes albopictus</name>
    <name type="common">Asian tiger mosquito</name>
    <name type="synonym">Stegomyia albopicta</name>
    <dbReference type="NCBI Taxonomy" id="7160"/>
    <lineage>
        <taxon>Eukaryota</taxon>
        <taxon>Metazoa</taxon>
        <taxon>Ecdysozoa</taxon>
        <taxon>Arthropoda</taxon>
        <taxon>Hexapoda</taxon>
        <taxon>Insecta</taxon>
        <taxon>Pterygota</taxon>
        <taxon>Neoptera</taxon>
        <taxon>Endopterygota</taxon>
        <taxon>Diptera</taxon>
        <taxon>Nematocera</taxon>
        <taxon>Culicoidea</taxon>
        <taxon>Culicidae</taxon>
        <taxon>Culicinae</taxon>
        <taxon>Aedini</taxon>
        <taxon>Aedes</taxon>
        <taxon>Stegomyia</taxon>
    </lineage>
</organism>
<dbReference type="EnsemblMetazoa" id="AALFPA23_017404.R25399">
    <property type="protein sequence ID" value="AALFPA23_017404.P25399"/>
    <property type="gene ID" value="AALFPA23_017404"/>
</dbReference>
<evidence type="ECO:0000256" key="1">
    <source>
        <dbReference type="ARBA" id="ARBA00001968"/>
    </source>
</evidence>
<feature type="domain" description="DDE Tnp4" evidence="8">
    <location>
        <begin position="222"/>
        <end position="386"/>
    </location>
</feature>
<evidence type="ECO:0000313" key="9">
    <source>
        <dbReference type="EnsemblMetazoa" id="AALFPA23_017404.P25399"/>
    </source>
</evidence>